<dbReference type="PROSITE" id="PS50893">
    <property type="entry name" value="ABC_TRANSPORTER_2"/>
    <property type="match status" value="1"/>
</dbReference>
<dbReference type="SMART" id="SM00382">
    <property type="entry name" value="AAA"/>
    <property type="match status" value="1"/>
</dbReference>
<keyword evidence="8" id="KW-1185">Reference proteome</keyword>
<comment type="caution">
    <text evidence="7">The sequence shown here is derived from an EMBL/GenBank/DDBJ whole genome shotgun (WGS) entry which is preliminary data.</text>
</comment>
<dbReference type="SUPFAM" id="SSF52540">
    <property type="entry name" value="P-loop containing nucleoside triphosphate hydrolases"/>
    <property type="match status" value="1"/>
</dbReference>
<keyword evidence="2" id="KW-0472">Membrane</keyword>
<dbReference type="Gene3D" id="3.40.50.300">
    <property type="entry name" value="P-loop containing nucleotide triphosphate hydrolases"/>
    <property type="match status" value="1"/>
</dbReference>
<feature type="region of interest" description="Disordered" evidence="5">
    <location>
        <begin position="374"/>
        <end position="405"/>
    </location>
</feature>
<keyword evidence="4 7" id="KW-0067">ATP-binding</keyword>
<keyword evidence="3" id="KW-0547">Nucleotide-binding</keyword>
<feature type="domain" description="ABC transporter" evidence="6">
    <location>
        <begin position="7"/>
        <end position="251"/>
    </location>
</feature>
<evidence type="ECO:0000256" key="3">
    <source>
        <dbReference type="ARBA" id="ARBA00022741"/>
    </source>
</evidence>
<dbReference type="InterPro" id="IPR003439">
    <property type="entry name" value="ABC_transporter-like_ATP-bd"/>
</dbReference>
<evidence type="ECO:0000259" key="6">
    <source>
        <dbReference type="PROSITE" id="PS50893"/>
    </source>
</evidence>
<organism evidence="7 8">
    <name type="scientific">Herbaspirillum lusitanum</name>
    <dbReference type="NCBI Taxonomy" id="213312"/>
    <lineage>
        <taxon>Bacteria</taxon>
        <taxon>Pseudomonadati</taxon>
        <taxon>Pseudomonadota</taxon>
        <taxon>Betaproteobacteria</taxon>
        <taxon>Burkholderiales</taxon>
        <taxon>Oxalobacteraceae</taxon>
        <taxon>Herbaspirillum</taxon>
    </lineage>
</organism>
<dbReference type="Gene3D" id="2.40.50.100">
    <property type="match status" value="1"/>
</dbReference>
<dbReference type="Proteomes" id="UP001629246">
    <property type="component" value="Unassembled WGS sequence"/>
</dbReference>
<dbReference type="InterPro" id="IPR003593">
    <property type="entry name" value="AAA+_ATPase"/>
</dbReference>
<evidence type="ECO:0000313" key="7">
    <source>
        <dbReference type="EMBL" id="MFL9926357.1"/>
    </source>
</evidence>
<dbReference type="PROSITE" id="PS00211">
    <property type="entry name" value="ABC_TRANSPORTER_1"/>
    <property type="match status" value="1"/>
</dbReference>
<protein>
    <submittedName>
        <fullName evidence="7">ABC transporter ATP-binding protein</fullName>
    </submittedName>
</protein>
<sequence>MNPQDILSVDSLSKTYPATKSGAGAGLDQISFSLDSGTFFTLLGPSGCGKTTTLRCIAGLEQPDQGAIRLGNKYFFNSNDNTNVALNERDIGMVFQSYAIWPHMSVFENVAFPLRVARDRKYGAAEIRKLVEEALDTVNLGGYGPRSPTQMSGGQQQRVALARAIVRRPRLLLLDEPLSNLDALLREDMRRELKRLQQQLGVTTVYVTHDQSEALEMSDTIAVLNKGRLVQIGSPADIYQRPRDAFVAGFMGSPNLLQGQATKRVGVNEIGTVRLSDGSAVQATFPYAVEAAQAVAVSVRPEIIELKQRSAPQENRSNRLHGVVTNCAFLGHAYRHTLKVGDLNLQSVAAIDKRFEVGSEVAIDFSFEASSGLEKNSIDHTPRPAPLNARDAARAEDAAPMGRAA</sequence>
<evidence type="ECO:0000313" key="8">
    <source>
        <dbReference type="Proteomes" id="UP001629246"/>
    </source>
</evidence>
<evidence type="ECO:0000256" key="1">
    <source>
        <dbReference type="ARBA" id="ARBA00022448"/>
    </source>
</evidence>
<dbReference type="InterPro" id="IPR008995">
    <property type="entry name" value="Mo/tungstate-bd_C_term_dom"/>
</dbReference>
<dbReference type="Pfam" id="PF08402">
    <property type="entry name" value="TOBE_2"/>
    <property type="match status" value="1"/>
</dbReference>
<dbReference type="Pfam" id="PF00005">
    <property type="entry name" value="ABC_tran"/>
    <property type="match status" value="1"/>
</dbReference>
<dbReference type="PANTHER" id="PTHR42781">
    <property type="entry name" value="SPERMIDINE/PUTRESCINE IMPORT ATP-BINDING PROTEIN POTA"/>
    <property type="match status" value="1"/>
</dbReference>
<dbReference type="GO" id="GO:0005524">
    <property type="term" value="F:ATP binding"/>
    <property type="evidence" value="ECO:0007669"/>
    <property type="project" value="UniProtKB-KW"/>
</dbReference>
<reference evidence="7 8" key="1">
    <citation type="journal article" date="2024" name="Chem. Sci.">
        <title>Discovery of megapolipeptins by genome mining of a Burkholderiales bacteria collection.</title>
        <authorList>
            <person name="Paulo B.S."/>
            <person name="Recchia M.J.J."/>
            <person name="Lee S."/>
            <person name="Fergusson C.H."/>
            <person name="Romanowski S.B."/>
            <person name="Hernandez A."/>
            <person name="Krull N."/>
            <person name="Liu D.Y."/>
            <person name="Cavanagh H."/>
            <person name="Bos A."/>
            <person name="Gray C.A."/>
            <person name="Murphy B.T."/>
            <person name="Linington R.G."/>
            <person name="Eustaquio A.S."/>
        </authorList>
    </citation>
    <scope>NUCLEOTIDE SEQUENCE [LARGE SCALE GENOMIC DNA]</scope>
    <source>
        <strain evidence="7 8">RL21-008-BIB-A</strain>
    </source>
</reference>
<accession>A0ABW9AG06</accession>
<dbReference type="InterPro" id="IPR050093">
    <property type="entry name" value="ABC_SmlMolc_Importer"/>
</dbReference>
<keyword evidence="2" id="KW-1003">Cell membrane</keyword>
<dbReference type="PANTHER" id="PTHR42781:SF4">
    <property type="entry name" value="SPERMIDINE_PUTRESCINE IMPORT ATP-BINDING PROTEIN POTA"/>
    <property type="match status" value="1"/>
</dbReference>
<evidence type="ECO:0000256" key="4">
    <source>
        <dbReference type="ARBA" id="ARBA00022840"/>
    </source>
</evidence>
<dbReference type="EMBL" id="JAQQFM010000008">
    <property type="protein sequence ID" value="MFL9926357.1"/>
    <property type="molecule type" value="Genomic_DNA"/>
</dbReference>
<proteinExistence type="predicted"/>
<keyword evidence="1" id="KW-0813">Transport</keyword>
<dbReference type="InterPro" id="IPR027417">
    <property type="entry name" value="P-loop_NTPase"/>
</dbReference>
<dbReference type="InterPro" id="IPR017871">
    <property type="entry name" value="ABC_transporter-like_CS"/>
</dbReference>
<evidence type="ECO:0000256" key="5">
    <source>
        <dbReference type="SAM" id="MobiDB-lite"/>
    </source>
</evidence>
<name>A0ABW9AG06_9BURK</name>
<gene>
    <name evidence="7" type="ORF">PQR62_18925</name>
</gene>
<evidence type="ECO:0000256" key="2">
    <source>
        <dbReference type="ARBA" id="ARBA00022475"/>
    </source>
</evidence>
<dbReference type="InterPro" id="IPR013611">
    <property type="entry name" value="Transp-assoc_OB_typ2"/>
</dbReference>
<dbReference type="RefSeq" id="WP_408159562.1">
    <property type="nucleotide sequence ID" value="NZ_JAQQFM010000008.1"/>
</dbReference>
<dbReference type="SUPFAM" id="SSF50331">
    <property type="entry name" value="MOP-like"/>
    <property type="match status" value="1"/>
</dbReference>